<feature type="region of interest" description="Disordered" evidence="1">
    <location>
        <begin position="10"/>
        <end position="83"/>
    </location>
</feature>
<reference evidence="2 3" key="1">
    <citation type="submission" date="2016-04" db="EMBL/GenBank/DDBJ databases">
        <title>Complete genome sequence of Dokdonella koreensis DS-123T.</title>
        <authorList>
            <person name="Kim J.F."/>
            <person name="Lee H."/>
            <person name="Kwak M.-J."/>
        </authorList>
    </citation>
    <scope>NUCLEOTIDE SEQUENCE [LARGE SCALE GENOMIC DNA]</scope>
    <source>
        <strain evidence="2 3">DS-123</strain>
    </source>
</reference>
<dbReference type="KEGG" id="dko:I596_1245"/>
<accession>A0A160DSL9</accession>
<organism evidence="2 3">
    <name type="scientific">Dokdonella koreensis DS-123</name>
    <dbReference type="NCBI Taxonomy" id="1300342"/>
    <lineage>
        <taxon>Bacteria</taxon>
        <taxon>Pseudomonadati</taxon>
        <taxon>Pseudomonadota</taxon>
        <taxon>Gammaproteobacteria</taxon>
        <taxon>Lysobacterales</taxon>
        <taxon>Rhodanobacteraceae</taxon>
        <taxon>Dokdonella</taxon>
    </lineage>
</organism>
<name>A0A160DSL9_9GAMM</name>
<dbReference type="EMBL" id="CP015249">
    <property type="protein sequence ID" value="ANB17275.1"/>
    <property type="molecule type" value="Genomic_DNA"/>
</dbReference>
<keyword evidence="3" id="KW-1185">Reference proteome</keyword>
<gene>
    <name evidence="2" type="ORF">I596_1245</name>
</gene>
<evidence type="ECO:0000313" key="2">
    <source>
        <dbReference type="EMBL" id="ANB17275.1"/>
    </source>
</evidence>
<protein>
    <submittedName>
        <fullName evidence="2">Uncharacterized protein</fullName>
    </submittedName>
</protein>
<sequence>MVQRLYLRLYGPIDTEPATPPAHMHLSESTNRWNKAAASRLLQREEPRNRRPGRSGEIERRSTDSPISSSDNEWNKIAVKKPN</sequence>
<dbReference type="AlphaFoldDB" id="A0A160DSL9"/>
<evidence type="ECO:0000256" key="1">
    <source>
        <dbReference type="SAM" id="MobiDB-lite"/>
    </source>
</evidence>
<dbReference type="Proteomes" id="UP000076830">
    <property type="component" value="Chromosome"/>
</dbReference>
<proteinExistence type="predicted"/>
<feature type="compositionally biased region" description="Basic and acidic residues" evidence="1">
    <location>
        <begin position="42"/>
        <end position="63"/>
    </location>
</feature>
<evidence type="ECO:0000313" key="3">
    <source>
        <dbReference type="Proteomes" id="UP000076830"/>
    </source>
</evidence>